<reference evidence="2" key="1">
    <citation type="submission" date="2021-01" db="EMBL/GenBank/DDBJ databases">
        <title>Phytophthora aleatoria, a newly-described species from Pinus radiata is distinct from Phytophthora cactorum isolates based on comparative genomics.</title>
        <authorList>
            <person name="Mcdougal R."/>
            <person name="Panda P."/>
            <person name="Williams N."/>
            <person name="Studholme D.J."/>
        </authorList>
    </citation>
    <scope>NUCLEOTIDE SEQUENCE</scope>
    <source>
        <strain evidence="2">NZFS 4037</strain>
    </source>
</reference>
<name>A0A8J5M6H3_9STRA</name>
<gene>
    <name evidence="2" type="ORF">JG688_00009692</name>
</gene>
<organism evidence="2 3">
    <name type="scientific">Phytophthora aleatoria</name>
    <dbReference type="NCBI Taxonomy" id="2496075"/>
    <lineage>
        <taxon>Eukaryota</taxon>
        <taxon>Sar</taxon>
        <taxon>Stramenopiles</taxon>
        <taxon>Oomycota</taxon>
        <taxon>Peronosporomycetes</taxon>
        <taxon>Peronosporales</taxon>
        <taxon>Peronosporaceae</taxon>
        <taxon>Phytophthora</taxon>
    </lineage>
</organism>
<evidence type="ECO:0000313" key="3">
    <source>
        <dbReference type="Proteomes" id="UP000709295"/>
    </source>
</evidence>
<comment type="caution">
    <text evidence="2">The sequence shown here is derived from an EMBL/GenBank/DDBJ whole genome shotgun (WGS) entry which is preliminary data.</text>
</comment>
<dbReference type="EMBL" id="JAENGY010000568">
    <property type="protein sequence ID" value="KAG6960233.1"/>
    <property type="molecule type" value="Genomic_DNA"/>
</dbReference>
<sequence length="104" mass="11725">MQARPGTSSIYEYIRENSDHRVTMAHVCNLMTRLQSSYVRLSDDDAVAETIVNVNLESTKNVSTVHQREQANTGVISVTIAHMRSILESLPEVVQLDCTHKINR</sequence>
<accession>A0A8J5M6H3</accession>
<dbReference type="InterPro" id="IPR048324">
    <property type="entry name" value="ZSWIM1-3_RNaseH-like"/>
</dbReference>
<keyword evidence="3" id="KW-1185">Reference proteome</keyword>
<dbReference type="Proteomes" id="UP000709295">
    <property type="component" value="Unassembled WGS sequence"/>
</dbReference>
<dbReference type="AlphaFoldDB" id="A0A8J5M6H3"/>
<dbReference type="Pfam" id="PF21056">
    <property type="entry name" value="ZSWIM1-3_RNaseH-like"/>
    <property type="match status" value="1"/>
</dbReference>
<protein>
    <recommendedName>
        <fullName evidence="1">ZSWIM1/3 RNaseH-like domain-containing protein</fullName>
    </recommendedName>
</protein>
<feature type="domain" description="ZSWIM1/3 RNaseH-like" evidence="1">
    <location>
        <begin position="56"/>
        <end position="104"/>
    </location>
</feature>
<evidence type="ECO:0000259" key="1">
    <source>
        <dbReference type="Pfam" id="PF21056"/>
    </source>
</evidence>
<evidence type="ECO:0000313" key="2">
    <source>
        <dbReference type="EMBL" id="KAG6960233.1"/>
    </source>
</evidence>
<proteinExistence type="predicted"/>